<feature type="domain" description="DinB-like" evidence="5">
    <location>
        <begin position="33"/>
        <end position="168"/>
    </location>
</feature>
<dbReference type="GO" id="GO:0046872">
    <property type="term" value="F:metal ion binding"/>
    <property type="evidence" value="ECO:0007669"/>
    <property type="project" value="UniProtKB-KW"/>
</dbReference>
<reference evidence="6 7" key="1">
    <citation type="submission" date="2019-02" db="EMBL/GenBank/DDBJ databases">
        <title>Genomic Encyclopedia of Archaeal and Bacterial Type Strains, Phase II (KMG-II): from individual species to whole genera.</title>
        <authorList>
            <person name="Goeker M."/>
        </authorList>
    </citation>
    <scope>NUCLEOTIDE SEQUENCE [LARGE SCALE GENOMIC DNA]</scope>
    <source>
        <strain evidence="6 7">DSM 18101</strain>
    </source>
</reference>
<dbReference type="InterPro" id="IPR034660">
    <property type="entry name" value="DinB/YfiT-like"/>
</dbReference>
<gene>
    <name evidence="6" type="ORF">BDD14_2449</name>
</gene>
<dbReference type="OrthoDB" id="9796039at2"/>
<evidence type="ECO:0000256" key="3">
    <source>
        <dbReference type="ARBA" id="ARBA00022801"/>
    </source>
</evidence>
<keyword evidence="3" id="KW-0378">Hydrolase</keyword>
<comment type="caution">
    <text evidence="6">The sequence shown here is derived from an EMBL/GenBank/DDBJ whole genome shotgun (WGS) entry which is preliminary data.</text>
</comment>
<name>A0A4Q7YTP4_9BACT</name>
<dbReference type="GO" id="GO:0016787">
    <property type="term" value="F:hydrolase activity"/>
    <property type="evidence" value="ECO:0007669"/>
    <property type="project" value="UniProtKB-KW"/>
</dbReference>
<dbReference type="InterPro" id="IPR023774">
    <property type="entry name" value="Put_metal_dep_hydrolase_YfiT"/>
</dbReference>
<accession>A0A4Q7YTP4</accession>
<sequence>MSATLVDPRYPVGRFERPETISPEERLNAIATLAELPEQLRNAAEGLSSAQLNTPYREGGWTVRQLIHHIADSHMNAFIRMRLALTEDWPTIKPYDEKAWATLHDSTAPVEWSLELIESLHARWVMLLQSLTEEQWMRGFRHPESGETPLPVVLLMYAWHSRHHVAHITHLRAAEGW</sequence>
<keyword evidence="1" id="KW-0963">Cytoplasm</keyword>
<evidence type="ECO:0000259" key="5">
    <source>
        <dbReference type="Pfam" id="PF12867"/>
    </source>
</evidence>
<dbReference type="Pfam" id="PF12867">
    <property type="entry name" value="DinB_2"/>
    <property type="match status" value="1"/>
</dbReference>
<dbReference type="HAMAP" id="MF_01256">
    <property type="entry name" value="YfiT_hydrol"/>
    <property type="match status" value="1"/>
</dbReference>
<organism evidence="6 7">
    <name type="scientific">Edaphobacter modestus</name>
    <dbReference type="NCBI Taxonomy" id="388466"/>
    <lineage>
        <taxon>Bacteria</taxon>
        <taxon>Pseudomonadati</taxon>
        <taxon>Acidobacteriota</taxon>
        <taxon>Terriglobia</taxon>
        <taxon>Terriglobales</taxon>
        <taxon>Acidobacteriaceae</taxon>
        <taxon>Edaphobacter</taxon>
    </lineage>
</organism>
<protein>
    <submittedName>
        <fullName evidence="6">DinB family protein</fullName>
    </submittedName>
</protein>
<keyword evidence="4" id="KW-0862">Zinc</keyword>
<dbReference type="EMBL" id="SHKW01000001">
    <property type="protein sequence ID" value="RZU40958.1"/>
    <property type="molecule type" value="Genomic_DNA"/>
</dbReference>
<evidence type="ECO:0000256" key="1">
    <source>
        <dbReference type="ARBA" id="ARBA00022490"/>
    </source>
</evidence>
<evidence type="ECO:0000313" key="6">
    <source>
        <dbReference type="EMBL" id="RZU40958.1"/>
    </source>
</evidence>
<dbReference type="Gene3D" id="1.20.120.450">
    <property type="entry name" value="dinb family like domain"/>
    <property type="match status" value="1"/>
</dbReference>
<evidence type="ECO:0000256" key="4">
    <source>
        <dbReference type="ARBA" id="ARBA00022833"/>
    </source>
</evidence>
<dbReference type="SUPFAM" id="SSF109854">
    <property type="entry name" value="DinB/YfiT-like putative metalloenzymes"/>
    <property type="match status" value="1"/>
</dbReference>
<dbReference type="Proteomes" id="UP000292958">
    <property type="component" value="Unassembled WGS sequence"/>
</dbReference>
<keyword evidence="2" id="KW-0479">Metal-binding</keyword>
<keyword evidence="7" id="KW-1185">Reference proteome</keyword>
<proteinExistence type="inferred from homology"/>
<evidence type="ECO:0000313" key="7">
    <source>
        <dbReference type="Proteomes" id="UP000292958"/>
    </source>
</evidence>
<dbReference type="AlphaFoldDB" id="A0A4Q7YTP4"/>
<evidence type="ECO:0000256" key="2">
    <source>
        <dbReference type="ARBA" id="ARBA00022723"/>
    </source>
</evidence>
<dbReference type="InterPro" id="IPR024775">
    <property type="entry name" value="DinB-like"/>
</dbReference>
<dbReference type="NCBIfam" id="NF009807">
    <property type="entry name" value="PRK13291.1"/>
    <property type="match status" value="1"/>
</dbReference>
<dbReference type="RefSeq" id="WP_130418954.1">
    <property type="nucleotide sequence ID" value="NZ_SHKW01000001.1"/>
</dbReference>